<evidence type="ECO:0000259" key="12">
    <source>
        <dbReference type="Pfam" id="PF02727"/>
    </source>
</evidence>
<organism evidence="14 15">
    <name type="scientific">Panicum virgatum</name>
    <name type="common">Blackwell switchgrass</name>
    <dbReference type="NCBI Taxonomy" id="38727"/>
    <lineage>
        <taxon>Eukaryota</taxon>
        <taxon>Viridiplantae</taxon>
        <taxon>Streptophyta</taxon>
        <taxon>Embryophyta</taxon>
        <taxon>Tracheophyta</taxon>
        <taxon>Spermatophyta</taxon>
        <taxon>Magnoliopsida</taxon>
        <taxon>Liliopsida</taxon>
        <taxon>Poales</taxon>
        <taxon>Poaceae</taxon>
        <taxon>PACMAD clade</taxon>
        <taxon>Panicoideae</taxon>
        <taxon>Panicodae</taxon>
        <taxon>Paniceae</taxon>
        <taxon>Panicinae</taxon>
        <taxon>Panicum</taxon>
        <taxon>Panicum sect. Hiantes</taxon>
    </lineage>
</organism>
<proteinExistence type="inferred from homology"/>
<dbReference type="AlphaFoldDB" id="A0A8T0VTT9"/>
<feature type="domain" description="Copper amine oxidase N3-terminal" evidence="13">
    <location>
        <begin position="169"/>
        <end position="267"/>
    </location>
</feature>
<dbReference type="PROSITE" id="PS01164">
    <property type="entry name" value="COPPER_AMINE_OXID_1"/>
    <property type="match status" value="1"/>
</dbReference>
<dbReference type="FunFam" id="3.10.450.40:FF:000005">
    <property type="entry name" value="Amine oxidase"/>
    <property type="match status" value="1"/>
</dbReference>
<feature type="domain" description="Copper amine oxidase catalytic" evidence="11">
    <location>
        <begin position="293"/>
        <end position="711"/>
    </location>
</feature>
<comment type="caution">
    <text evidence="14">The sequence shown here is derived from an EMBL/GenBank/DDBJ whole genome shotgun (WGS) entry which is preliminary data.</text>
</comment>
<evidence type="ECO:0000259" key="13">
    <source>
        <dbReference type="Pfam" id="PF02728"/>
    </source>
</evidence>
<evidence type="ECO:0000256" key="5">
    <source>
        <dbReference type="ARBA" id="ARBA00023008"/>
    </source>
</evidence>
<evidence type="ECO:0000313" key="15">
    <source>
        <dbReference type="Proteomes" id="UP000823388"/>
    </source>
</evidence>
<reference evidence="14" key="1">
    <citation type="submission" date="2020-05" db="EMBL/GenBank/DDBJ databases">
        <title>WGS assembly of Panicum virgatum.</title>
        <authorList>
            <person name="Lovell J.T."/>
            <person name="Jenkins J."/>
            <person name="Shu S."/>
            <person name="Juenger T.E."/>
            <person name="Schmutz J."/>
        </authorList>
    </citation>
    <scope>NUCLEOTIDE SEQUENCE</scope>
    <source>
        <strain evidence="14">AP13</strain>
    </source>
</reference>
<gene>
    <name evidence="14" type="ORF">PVAP13_2NG549400</name>
</gene>
<evidence type="ECO:0000256" key="7">
    <source>
        <dbReference type="PIRSR" id="PIRSR600269-50"/>
    </source>
</evidence>
<dbReference type="InterPro" id="IPR015798">
    <property type="entry name" value="Cu_amine_oxidase_C"/>
</dbReference>
<dbReference type="Pfam" id="PF02728">
    <property type="entry name" value="Cu_amine_oxidN3"/>
    <property type="match status" value="1"/>
</dbReference>
<dbReference type="GO" id="GO:0048038">
    <property type="term" value="F:quinone binding"/>
    <property type="evidence" value="ECO:0007669"/>
    <property type="project" value="InterPro"/>
</dbReference>
<feature type="domain" description="Copper amine oxidase N2-terminal" evidence="12">
    <location>
        <begin position="64"/>
        <end position="149"/>
    </location>
</feature>
<dbReference type="InterPro" id="IPR016182">
    <property type="entry name" value="Cu_amine_oxidase_N-reg"/>
</dbReference>
<evidence type="ECO:0000256" key="1">
    <source>
        <dbReference type="ARBA" id="ARBA00007983"/>
    </source>
</evidence>
<comment type="PTM">
    <text evidence="8 9">Topaquinone (TPQ) is generated by copper-dependent autoxidation of a specific tyrosyl residue.</text>
</comment>
<dbReference type="InterPro" id="IPR015800">
    <property type="entry name" value="Cu_amine_oxidase_N2"/>
</dbReference>
<feature type="transmembrane region" description="Helical" evidence="10">
    <location>
        <begin position="37"/>
        <end position="59"/>
    </location>
</feature>
<dbReference type="Pfam" id="PF02727">
    <property type="entry name" value="Cu_amine_oxidN2"/>
    <property type="match status" value="1"/>
</dbReference>
<evidence type="ECO:0000256" key="6">
    <source>
        <dbReference type="ARBA" id="ARBA00023157"/>
    </source>
</evidence>
<keyword evidence="2 9" id="KW-0479">Metal-binding</keyword>
<name>A0A8T0VTT9_PANVG</name>
<keyword evidence="10" id="KW-1133">Transmembrane helix</keyword>
<dbReference type="EC" id="1.4.3.-" evidence="9"/>
<dbReference type="PANTHER" id="PTHR10638:SF71">
    <property type="entry name" value="AMINE OXIDASE"/>
    <property type="match status" value="1"/>
</dbReference>
<dbReference type="InterPro" id="IPR049948">
    <property type="entry name" value="Cu_Am_ox_TPQ-bd"/>
</dbReference>
<dbReference type="InterPro" id="IPR049947">
    <property type="entry name" value="Cu_Am_Ox_Cu-bd"/>
</dbReference>
<dbReference type="SUPFAM" id="SSF49998">
    <property type="entry name" value="Amine oxidase catalytic domain"/>
    <property type="match status" value="1"/>
</dbReference>
<dbReference type="InterPro" id="IPR015802">
    <property type="entry name" value="Cu_amine_oxidase_N3"/>
</dbReference>
<dbReference type="Pfam" id="PF01179">
    <property type="entry name" value="Cu_amine_oxid"/>
    <property type="match status" value="1"/>
</dbReference>
<dbReference type="PROSITE" id="PS01165">
    <property type="entry name" value="COPPER_AMINE_OXID_2"/>
    <property type="match status" value="1"/>
</dbReference>
<dbReference type="GO" id="GO:0008131">
    <property type="term" value="F:primary methylamine oxidase activity"/>
    <property type="evidence" value="ECO:0007669"/>
    <property type="project" value="InterPro"/>
</dbReference>
<sequence>MCVGRRRGRGRGLVASFVIPPIPPPPRPLQSQLMARLPLPLPAMLPLLLAVLSVATAAASSRPHPLDPLSPAEITAVRAAVLASSLVPARPLTFHYVGLDEPDKPDVLAYAYGGGTARRRARRRPLQRRALVIARARGQSHELRVEIARNGSSAAAVRSHTVHRGAGFPTLTLEEQFAAVALPPAYPPFVDSVRRRGVDMADVLCAVFPVGWFGDAGAPRRVAKMLCFVAGATANFYARPIEGVTMVVDLDRMAIVGYRDRVAYPVPKAEGTDYRTGKAGPPLAGPQPAPGVVVQPEGRGFHIDGNIVRWANWEFHVGFDMRAGTVISLASVHDADACTRRRVLYRGFVSEVFVPYMDPVEEWYYRTFLDAGEYGLGLWAFPLQPGADCPANAAYFDGFYAGQDGKPVSGENRICVFERYAGDIAWRHTEAGFPDKLITEVRPDVTLVVRMVVSPGNYDYILDWEFKTSGSIKFVVSLTGLLEVKATPFTHADEITADAHGTLVSENTLAIYHDHYVTYHLDLDVDGTNNSFVKNVITTRRNTGDPATGGADTPRRSYWTVRREVAETEADGQVDVDAGPADLLFVNPGKKTRLGNEVGYRLIPAGATAASVLADDDFPQRRASYTKKQVWVTPYSKSEKWAAGLYADQSTGDDGLAAWSGRNRGVRDEDIVLWYTLGLHHIPYQEDFPVMPTLSGGFELRPSNFFERNPILRTRPASTHGHGHSANCSCDARKTQLI</sequence>
<evidence type="ECO:0000256" key="4">
    <source>
        <dbReference type="ARBA" id="ARBA00023002"/>
    </source>
</evidence>
<dbReference type="PANTHER" id="PTHR10638">
    <property type="entry name" value="COPPER AMINE OXIDASE"/>
    <property type="match status" value="1"/>
</dbReference>
<comment type="cofactor">
    <cofactor evidence="9">
        <name>Cu cation</name>
        <dbReference type="ChEBI" id="CHEBI:23378"/>
    </cofactor>
    <text evidence="9">Contains 1 topaquinone per subunit.</text>
</comment>
<evidence type="ECO:0000256" key="8">
    <source>
        <dbReference type="PIRSR" id="PIRSR600269-51"/>
    </source>
</evidence>
<evidence type="ECO:0000256" key="10">
    <source>
        <dbReference type="SAM" id="Phobius"/>
    </source>
</evidence>
<accession>A0A8T0VTT9</accession>
<dbReference type="SUPFAM" id="SSF54416">
    <property type="entry name" value="Amine oxidase N-terminal region"/>
    <property type="match status" value="2"/>
</dbReference>
<feature type="modified residue" description="2',4',5'-topaquinone" evidence="8">
    <location>
        <position position="458"/>
    </location>
</feature>
<evidence type="ECO:0000313" key="14">
    <source>
        <dbReference type="EMBL" id="KAG2637857.1"/>
    </source>
</evidence>
<evidence type="ECO:0000256" key="9">
    <source>
        <dbReference type="RuleBase" id="RU000672"/>
    </source>
</evidence>
<dbReference type="Gene3D" id="2.70.98.20">
    <property type="entry name" value="Copper amine oxidase, catalytic domain"/>
    <property type="match status" value="1"/>
</dbReference>
<keyword evidence="6" id="KW-1015">Disulfide bond</keyword>
<keyword evidence="10" id="KW-0812">Transmembrane</keyword>
<dbReference type="EMBL" id="CM029040">
    <property type="protein sequence ID" value="KAG2637857.1"/>
    <property type="molecule type" value="Genomic_DNA"/>
</dbReference>
<comment type="similarity">
    <text evidence="1 9">Belongs to the copper/topaquinone oxidase family.</text>
</comment>
<dbReference type="FunFam" id="3.10.450.40:FF:000012">
    <property type="entry name" value="Amine oxidase"/>
    <property type="match status" value="1"/>
</dbReference>
<evidence type="ECO:0000259" key="11">
    <source>
        <dbReference type="Pfam" id="PF01179"/>
    </source>
</evidence>
<keyword evidence="10" id="KW-0472">Membrane</keyword>
<keyword evidence="4 9" id="KW-0560">Oxidoreductase</keyword>
<dbReference type="InterPro" id="IPR000269">
    <property type="entry name" value="Cu_amine_oxidase"/>
</dbReference>
<feature type="active site" description="Schiff-base intermediate with substrate; via topaquinone" evidence="7">
    <location>
        <position position="458"/>
    </location>
</feature>
<feature type="active site" description="Proton acceptor" evidence="7">
    <location>
        <position position="370"/>
    </location>
</feature>
<dbReference type="Gene3D" id="3.10.450.40">
    <property type="match status" value="2"/>
</dbReference>
<dbReference type="InterPro" id="IPR036460">
    <property type="entry name" value="Cu_amine_oxidase_C_sf"/>
</dbReference>
<keyword evidence="5 9" id="KW-0186">Copper</keyword>
<dbReference type="GO" id="GO:0005507">
    <property type="term" value="F:copper ion binding"/>
    <property type="evidence" value="ECO:0007669"/>
    <property type="project" value="InterPro"/>
</dbReference>
<protein>
    <recommendedName>
        <fullName evidence="9">Amine oxidase</fullName>
        <ecNumber evidence="9">1.4.3.-</ecNumber>
    </recommendedName>
</protein>
<dbReference type="FunFam" id="2.70.98.20:FF:000004">
    <property type="entry name" value="Amine oxidase"/>
    <property type="match status" value="1"/>
</dbReference>
<dbReference type="GO" id="GO:0009308">
    <property type="term" value="P:amine metabolic process"/>
    <property type="evidence" value="ECO:0007669"/>
    <property type="project" value="UniProtKB-UniRule"/>
</dbReference>
<evidence type="ECO:0000256" key="3">
    <source>
        <dbReference type="ARBA" id="ARBA00022772"/>
    </source>
</evidence>
<keyword evidence="3 7" id="KW-0801">TPQ</keyword>
<keyword evidence="15" id="KW-1185">Reference proteome</keyword>
<evidence type="ECO:0000256" key="2">
    <source>
        <dbReference type="ARBA" id="ARBA00022723"/>
    </source>
</evidence>
<dbReference type="Proteomes" id="UP000823388">
    <property type="component" value="Chromosome 2N"/>
</dbReference>